<dbReference type="RefSeq" id="WP_335422791.1">
    <property type="nucleotide sequence ID" value="NZ_JBALHR010000005.1"/>
</dbReference>
<keyword evidence="2" id="KW-1185">Reference proteome</keyword>
<dbReference type="Pfam" id="PF06748">
    <property type="entry name" value="DUF1217"/>
    <property type="match status" value="1"/>
</dbReference>
<dbReference type="EMBL" id="JBALHR010000005">
    <property type="protein sequence ID" value="MEH7828651.1"/>
    <property type="molecule type" value="Genomic_DNA"/>
</dbReference>
<dbReference type="InterPro" id="IPR010626">
    <property type="entry name" value="DUF1217"/>
</dbReference>
<evidence type="ECO:0000313" key="2">
    <source>
        <dbReference type="Proteomes" id="UP001431963"/>
    </source>
</evidence>
<sequence length="277" mass="30540">MSFTPVIPTGGYGGWAFLKRTLATQQKTFESTTTLKREEDYFRAKIGSVKTAEALVSDKRLLRVALGAYGLSNDVNNTFFIRKILEDGTFNSESLANKLANKQYSKMSADFGFGDFPTPNTVLSDFPDKILARYRQQQFEEAVGNVSNDMRLALYTERELPAIAARNSSNDTKWFTIMGSPPLRSVFETAMGLPASFGSIDLDQQLTVFKERSAKLFGSGNVADFVKPEVQEKLIRQFLIRSDLASGNISGLTKGAGALALLQSRQSSASNILTLLR</sequence>
<proteinExistence type="predicted"/>
<protein>
    <submittedName>
        <fullName evidence="1">DUF1217 domain-containing protein</fullName>
    </submittedName>
</protein>
<dbReference type="Gene3D" id="1.10.3700.10">
    <property type="entry name" value="AGR C 984p-like"/>
    <property type="match status" value="1"/>
</dbReference>
<evidence type="ECO:0000313" key="1">
    <source>
        <dbReference type="EMBL" id="MEH7828651.1"/>
    </source>
</evidence>
<name>A0ABU8BVD0_9RHOB</name>
<comment type="caution">
    <text evidence="1">The sequence shown here is derived from an EMBL/GenBank/DDBJ whole genome shotgun (WGS) entry which is preliminary data.</text>
</comment>
<accession>A0ABU8BVD0</accession>
<dbReference type="Proteomes" id="UP001431963">
    <property type="component" value="Unassembled WGS sequence"/>
</dbReference>
<gene>
    <name evidence="1" type="ORF">V6590_10855</name>
</gene>
<organism evidence="1 2">
    <name type="scientific">Gemmobacter denitrificans</name>
    <dbReference type="NCBI Taxonomy" id="3123040"/>
    <lineage>
        <taxon>Bacteria</taxon>
        <taxon>Pseudomonadati</taxon>
        <taxon>Pseudomonadota</taxon>
        <taxon>Alphaproteobacteria</taxon>
        <taxon>Rhodobacterales</taxon>
        <taxon>Paracoccaceae</taxon>
        <taxon>Gemmobacter</taxon>
    </lineage>
</organism>
<reference evidence="1" key="1">
    <citation type="submission" date="2024-02" db="EMBL/GenBank/DDBJ databases">
        <title>Genome sequences of strain Gemmobacter sp. JM10B15.</title>
        <authorList>
            <person name="Zhang M."/>
        </authorList>
    </citation>
    <scope>NUCLEOTIDE SEQUENCE</scope>
    <source>
        <strain evidence="1">JM10B15</strain>
    </source>
</reference>
<dbReference type="SUPFAM" id="SSF158837">
    <property type="entry name" value="AGR C 984p-like"/>
    <property type="match status" value="1"/>
</dbReference>
<dbReference type="InterPro" id="IPR023157">
    <property type="entry name" value="AGR-C-984p-like_sf"/>
</dbReference>